<evidence type="ECO:0000313" key="2">
    <source>
        <dbReference type="Proteomes" id="UP000184310"/>
    </source>
</evidence>
<dbReference type="InterPro" id="IPR017850">
    <property type="entry name" value="Alkaline_phosphatase_core_sf"/>
</dbReference>
<dbReference type="GO" id="GO:0016787">
    <property type="term" value="F:hydrolase activity"/>
    <property type="evidence" value="ECO:0007669"/>
    <property type="project" value="UniProtKB-ARBA"/>
</dbReference>
<dbReference type="Gene3D" id="3.40.720.10">
    <property type="entry name" value="Alkaline Phosphatase, subunit A"/>
    <property type="match status" value="1"/>
</dbReference>
<organism evidence="1 2">
    <name type="scientific">Clostridium cavendishii DSM 21758</name>
    <dbReference type="NCBI Taxonomy" id="1121302"/>
    <lineage>
        <taxon>Bacteria</taxon>
        <taxon>Bacillati</taxon>
        <taxon>Bacillota</taxon>
        <taxon>Clostridia</taxon>
        <taxon>Eubacteriales</taxon>
        <taxon>Clostridiaceae</taxon>
        <taxon>Clostridium</taxon>
    </lineage>
</organism>
<proteinExistence type="predicted"/>
<dbReference type="OrthoDB" id="9779418at2"/>
<dbReference type="Pfam" id="PF01663">
    <property type="entry name" value="Phosphodiest"/>
    <property type="match status" value="1"/>
</dbReference>
<dbReference type="Proteomes" id="UP000184310">
    <property type="component" value="Unassembled WGS sequence"/>
</dbReference>
<dbReference type="PANTHER" id="PTHR10151:SF120">
    <property type="entry name" value="BIS(5'-ADENOSYL)-TRIPHOSPHATASE"/>
    <property type="match status" value="1"/>
</dbReference>
<dbReference type="STRING" id="1121302.SAMN02745163_04351"/>
<protein>
    <submittedName>
        <fullName evidence="1">Predicted pyrophosphatase or phosphodiesterase, AlkP superfamily</fullName>
    </submittedName>
</protein>
<dbReference type="AlphaFoldDB" id="A0A1M6UUJ4"/>
<dbReference type="CDD" id="cd16018">
    <property type="entry name" value="Enpp"/>
    <property type="match status" value="1"/>
</dbReference>
<accession>A0A1M6UUJ4</accession>
<dbReference type="EMBL" id="FQZB01000025">
    <property type="protein sequence ID" value="SHK72781.1"/>
    <property type="molecule type" value="Genomic_DNA"/>
</dbReference>
<gene>
    <name evidence="1" type="ORF">SAMN02745163_04351</name>
</gene>
<dbReference type="RefSeq" id="WP_072993397.1">
    <property type="nucleotide sequence ID" value="NZ_FQZB01000025.1"/>
</dbReference>
<dbReference type="SUPFAM" id="SSF53649">
    <property type="entry name" value="Alkaline phosphatase-like"/>
    <property type="match status" value="1"/>
</dbReference>
<keyword evidence="2" id="KW-1185">Reference proteome</keyword>
<sequence length="427" mass="48447">MKDKHIIIISLDAVDKNDFNILKELPNFKKVLDKSSYSCEVETVYPSLTYPAHTTIVTGKYPKNHGIINNIVVKPGDNNPDWLWHKHNINGETIYDLAKEQGMTIASLLWPVTAKANIDYNLPEIFPTKPWQNQILLSLLNGSKAYQFKLNAKFGTLRNGINQPELDNFVMASLLNTLREKQPGLTMVHLTDVDSKRHEHGYNSPEALYSLKRHDSRIGEILNCLHLMGVEEETSIIILGDHSFKDADYVIKLNKLFVDKGWILFDEKGKLNEWLVFMNFCDGSAYIYLNDKENIELLKLVKSTLMEFSKNNNDCIEAILSNEEAIKLGADPNCSLMIEAKEGYYFINDIDGEIIEATGDKYHKATHGYSPKAKQDYETFFVISGKNVKKNFNIGKMRLIDEGPTIAKLIGGKLSDADGKVLNHIFI</sequence>
<reference evidence="1 2" key="1">
    <citation type="submission" date="2016-11" db="EMBL/GenBank/DDBJ databases">
        <authorList>
            <person name="Jaros S."/>
            <person name="Januszkiewicz K."/>
            <person name="Wedrychowicz H."/>
        </authorList>
    </citation>
    <scope>NUCLEOTIDE SEQUENCE [LARGE SCALE GENOMIC DNA]</scope>
    <source>
        <strain evidence="1 2">DSM 21758</strain>
    </source>
</reference>
<dbReference type="PANTHER" id="PTHR10151">
    <property type="entry name" value="ECTONUCLEOTIDE PYROPHOSPHATASE/PHOSPHODIESTERASE"/>
    <property type="match status" value="1"/>
</dbReference>
<dbReference type="InterPro" id="IPR002591">
    <property type="entry name" value="Phosphodiest/P_Trfase"/>
</dbReference>
<name>A0A1M6UUJ4_9CLOT</name>
<evidence type="ECO:0000313" key="1">
    <source>
        <dbReference type="EMBL" id="SHK72781.1"/>
    </source>
</evidence>